<sequence length="50" mass="5507">LSGISEDIWGPKEKRDIAIAQADLQDSSQATVISFFMSLQAIKTKIDRAI</sequence>
<keyword evidence="2" id="KW-1185">Reference proteome</keyword>
<proteinExistence type="predicted"/>
<accession>A0AA38G1S3</accession>
<organism evidence="1 2">
    <name type="scientific">Taxus chinensis</name>
    <name type="common">Chinese yew</name>
    <name type="synonym">Taxus wallichiana var. chinensis</name>
    <dbReference type="NCBI Taxonomy" id="29808"/>
    <lineage>
        <taxon>Eukaryota</taxon>
        <taxon>Viridiplantae</taxon>
        <taxon>Streptophyta</taxon>
        <taxon>Embryophyta</taxon>
        <taxon>Tracheophyta</taxon>
        <taxon>Spermatophyta</taxon>
        <taxon>Pinopsida</taxon>
        <taxon>Pinidae</taxon>
        <taxon>Conifers II</taxon>
        <taxon>Cupressales</taxon>
        <taxon>Taxaceae</taxon>
        <taxon>Taxus</taxon>
    </lineage>
</organism>
<comment type="caution">
    <text evidence="1">The sequence shown here is derived from an EMBL/GenBank/DDBJ whole genome shotgun (WGS) entry which is preliminary data.</text>
</comment>
<dbReference type="EMBL" id="JAHRHJ020000006">
    <property type="protein sequence ID" value="KAH9313358.1"/>
    <property type="molecule type" value="Genomic_DNA"/>
</dbReference>
<dbReference type="Proteomes" id="UP000824469">
    <property type="component" value="Unassembled WGS sequence"/>
</dbReference>
<reference evidence="1 2" key="1">
    <citation type="journal article" date="2021" name="Nat. Plants">
        <title>The Taxus genome provides insights into paclitaxel biosynthesis.</title>
        <authorList>
            <person name="Xiong X."/>
            <person name="Gou J."/>
            <person name="Liao Q."/>
            <person name="Li Y."/>
            <person name="Zhou Q."/>
            <person name="Bi G."/>
            <person name="Li C."/>
            <person name="Du R."/>
            <person name="Wang X."/>
            <person name="Sun T."/>
            <person name="Guo L."/>
            <person name="Liang H."/>
            <person name="Lu P."/>
            <person name="Wu Y."/>
            <person name="Zhang Z."/>
            <person name="Ro D.K."/>
            <person name="Shang Y."/>
            <person name="Huang S."/>
            <person name="Yan J."/>
        </authorList>
    </citation>
    <scope>NUCLEOTIDE SEQUENCE [LARGE SCALE GENOMIC DNA]</scope>
    <source>
        <strain evidence="1">Ta-2019</strain>
    </source>
</reference>
<name>A0AA38G1S3_TAXCH</name>
<dbReference type="AlphaFoldDB" id="A0AA38G1S3"/>
<gene>
    <name evidence="1" type="ORF">KI387_028393</name>
</gene>
<evidence type="ECO:0000313" key="1">
    <source>
        <dbReference type="EMBL" id="KAH9313358.1"/>
    </source>
</evidence>
<feature type="non-terminal residue" evidence="1">
    <location>
        <position position="50"/>
    </location>
</feature>
<protein>
    <submittedName>
        <fullName evidence="1">Uncharacterized protein</fullName>
    </submittedName>
</protein>
<evidence type="ECO:0000313" key="2">
    <source>
        <dbReference type="Proteomes" id="UP000824469"/>
    </source>
</evidence>
<feature type="non-terminal residue" evidence="1">
    <location>
        <position position="1"/>
    </location>
</feature>